<gene>
    <name evidence="2" type="ORF">UC35_04620</name>
</gene>
<evidence type="ECO:0000256" key="1">
    <source>
        <dbReference type="SAM" id="SignalP"/>
    </source>
</evidence>
<feature type="chain" id="PRO_5007449588" description="Lipoprotein" evidence="1">
    <location>
        <begin position="26"/>
        <end position="270"/>
    </location>
</feature>
<dbReference type="RefSeq" id="WP_061496645.1">
    <property type="nucleotide sequence ID" value="NZ_CP010951.1"/>
</dbReference>
<reference evidence="2 3" key="1">
    <citation type="journal article" date="2014" name="Int. J. Syst. Evol. Microbiol.">
        <title>Ramlibacter solisilvae sp. nov., isolated from forest soil, and emended description of the genus Ramlibacter.</title>
        <authorList>
            <person name="Lee H.J."/>
            <person name="Lee S.H."/>
            <person name="Lee S.S."/>
            <person name="Lee J.S."/>
            <person name="Kim Y."/>
            <person name="Kim S.C."/>
            <person name="Jeon C.O."/>
        </authorList>
    </citation>
    <scope>NUCLEOTIDE SEQUENCE [LARGE SCALE GENOMIC DNA]</scope>
    <source>
        <strain evidence="2 3">5-10</strain>
    </source>
</reference>
<proteinExistence type="predicted"/>
<feature type="signal peptide" evidence="1">
    <location>
        <begin position="1"/>
        <end position="25"/>
    </location>
</feature>
<dbReference type="PATRIC" id="fig|94132.3.peg.925"/>
<dbReference type="PROSITE" id="PS51257">
    <property type="entry name" value="PROKAR_LIPOPROTEIN"/>
    <property type="match status" value="1"/>
</dbReference>
<protein>
    <recommendedName>
        <fullName evidence="4">Lipoprotein</fullName>
    </recommendedName>
</protein>
<evidence type="ECO:0000313" key="2">
    <source>
        <dbReference type="EMBL" id="AMO22310.1"/>
    </source>
</evidence>
<keyword evidence="3" id="KW-1185">Reference proteome</keyword>
<evidence type="ECO:0008006" key="4">
    <source>
        <dbReference type="Google" id="ProtNLM"/>
    </source>
</evidence>
<name>A0A127JQQ6_9BURK</name>
<dbReference type="OrthoDB" id="5450382at2"/>
<dbReference type="Proteomes" id="UP000070433">
    <property type="component" value="Chromosome"/>
</dbReference>
<keyword evidence="1" id="KW-0732">Signal</keyword>
<sequence>MNNRILRVTAAMAAITFAGCGAALAQPTFGNPSPNAASSTSQKANAAADQAAYQEVAYTNKGKAGPALVVIPGEIKSASADFLQKFGPNNIADFGELELSQANFQVLERSNLGPLLGEISLAYNLGDPAAARKTMQVGKLKTTKWVVKFDILKAEQIAENKSGFDGGAVGGVISTLGGWSRNAWAAGQVAGSVQTKESTGVWLIGMRYKIMDATTTEQVAQGYKELKMEVGANATSVMGVSQSAKGGVGLDTMVQRLVQTSVWEIDNKYK</sequence>
<dbReference type="EMBL" id="CP010951">
    <property type="protein sequence ID" value="AMO22310.1"/>
    <property type="molecule type" value="Genomic_DNA"/>
</dbReference>
<evidence type="ECO:0000313" key="3">
    <source>
        <dbReference type="Proteomes" id="UP000070433"/>
    </source>
</evidence>
<dbReference type="AlphaFoldDB" id="A0A127JQQ6"/>
<organism evidence="2 3">
    <name type="scientific">Ramlibacter tataouinensis</name>
    <dbReference type="NCBI Taxonomy" id="94132"/>
    <lineage>
        <taxon>Bacteria</taxon>
        <taxon>Pseudomonadati</taxon>
        <taxon>Pseudomonadota</taxon>
        <taxon>Betaproteobacteria</taxon>
        <taxon>Burkholderiales</taxon>
        <taxon>Comamonadaceae</taxon>
        <taxon>Ramlibacter</taxon>
    </lineage>
</organism>
<accession>A0A127JQQ6</accession>